<evidence type="ECO:0000256" key="3">
    <source>
        <dbReference type="ARBA" id="ARBA00022729"/>
    </source>
</evidence>
<evidence type="ECO:0000256" key="1">
    <source>
        <dbReference type="ARBA" id="ARBA00009075"/>
    </source>
</evidence>
<dbReference type="PANTHER" id="PTHR34596">
    <property type="entry name" value="CHITOPORIN"/>
    <property type="match status" value="1"/>
</dbReference>
<accession>A0A328P5J1</accession>
<keyword evidence="6" id="KW-1185">Reference proteome</keyword>
<dbReference type="Gene3D" id="2.40.160.10">
    <property type="entry name" value="Porin"/>
    <property type="match status" value="1"/>
</dbReference>
<evidence type="ECO:0000256" key="4">
    <source>
        <dbReference type="SAM" id="SignalP"/>
    </source>
</evidence>
<evidence type="ECO:0000313" key="6">
    <source>
        <dbReference type="Proteomes" id="UP000248926"/>
    </source>
</evidence>
<dbReference type="EMBL" id="NFZS01000001">
    <property type="protein sequence ID" value="RAO77528.1"/>
    <property type="molecule type" value="Genomic_DNA"/>
</dbReference>
<evidence type="ECO:0000313" key="5">
    <source>
        <dbReference type="EMBL" id="RAO77528.1"/>
    </source>
</evidence>
<keyword evidence="3 4" id="KW-0732">Signal</keyword>
<dbReference type="Proteomes" id="UP000248926">
    <property type="component" value="Unassembled WGS sequence"/>
</dbReference>
<proteinExistence type="inferred from homology"/>
<sequence>MRHQLAAALALGICATAAHADSGSFNDFFDKGHIDGELRLYNFDRLYDTPHTPDAHALSLAALVNLQSGSVWGGFGAGLSFATANALGTNSDNIAKVDTSLMGPNSSIGAFTQAYLQYKRDGFLVRGGYQYLNTPWMGNNDSRVIPSSYNAAMVDITPDKDWHIYAIRTFEWKSRTSTGMYSDNLYYPSRYDGDSMYGNNGSLPSTAPKADGTWAAGTTYTHDAIKAQAWYYNFIDFARMGYADGTYTLKTDTHFDPFLSLQYLTENGGNGNILVDTHTKLFGVAGTRVRAEAWGADLGTSICDGRIDVAYNKLSNQSGAVGEGAIISPYTSNYATDPLFTTSMIRGLVEQGPGHAWKARAQYSFFDKKLQLVAAYAKYTTDLRGNSHDLYFDIIYNMDGVLKGLTLRDRWERSTGGTNNLNPGNEAFVYNRLMITYKF</sequence>
<reference evidence="5 6" key="1">
    <citation type="journal article" date="2018" name="Genet. Mol. Biol.">
        <title>The genome sequence of Dyella jiangningensis FCAV SCS01 from a lignocellulose-decomposing microbial consortium metagenome reveals potential for biotechnological applications.</title>
        <authorList>
            <person name="Desiderato J.G."/>
            <person name="Alvarenga D.O."/>
            <person name="Constancio M.T.L."/>
            <person name="Alves L.M.C."/>
            <person name="Varani A.M."/>
        </authorList>
    </citation>
    <scope>NUCLEOTIDE SEQUENCE [LARGE SCALE GENOMIC DNA]</scope>
    <source>
        <strain evidence="5 6">FCAV SCS01</strain>
    </source>
</reference>
<comment type="caution">
    <text evidence="5">The sequence shown here is derived from an EMBL/GenBank/DDBJ whole genome shotgun (WGS) entry which is preliminary data.</text>
</comment>
<dbReference type="RefSeq" id="WP_111981555.1">
    <property type="nucleotide sequence ID" value="NZ_NFZS01000001.1"/>
</dbReference>
<gene>
    <name evidence="5" type="ORF">CA260_06550</name>
</gene>
<protein>
    <recommendedName>
        <fullName evidence="7">Porin</fullName>
    </recommendedName>
</protein>
<dbReference type="GO" id="GO:0015288">
    <property type="term" value="F:porin activity"/>
    <property type="evidence" value="ECO:0007669"/>
    <property type="project" value="TreeGrafter"/>
</dbReference>
<keyword evidence="2" id="KW-0813">Transport</keyword>
<feature type="signal peptide" evidence="4">
    <location>
        <begin position="1"/>
        <end position="20"/>
    </location>
</feature>
<dbReference type="InterPro" id="IPR023614">
    <property type="entry name" value="Porin_dom_sf"/>
</dbReference>
<evidence type="ECO:0000256" key="2">
    <source>
        <dbReference type="ARBA" id="ARBA00022448"/>
    </source>
</evidence>
<organism evidence="5 6">
    <name type="scientific">Dyella jiangningensis</name>
    <dbReference type="NCBI Taxonomy" id="1379159"/>
    <lineage>
        <taxon>Bacteria</taxon>
        <taxon>Pseudomonadati</taxon>
        <taxon>Pseudomonadota</taxon>
        <taxon>Gammaproteobacteria</taxon>
        <taxon>Lysobacterales</taxon>
        <taxon>Rhodanobacteraceae</taxon>
        <taxon>Dyella</taxon>
    </lineage>
</organism>
<evidence type="ECO:0008006" key="7">
    <source>
        <dbReference type="Google" id="ProtNLM"/>
    </source>
</evidence>
<feature type="chain" id="PRO_5016378805" description="Porin" evidence="4">
    <location>
        <begin position="21"/>
        <end position="439"/>
    </location>
</feature>
<name>A0A328P5J1_9GAMM</name>
<dbReference type="AlphaFoldDB" id="A0A328P5J1"/>
<dbReference type="OrthoDB" id="5297269at2"/>
<dbReference type="InterPro" id="IPR005318">
    <property type="entry name" value="OM_porin_bac"/>
</dbReference>
<dbReference type="GO" id="GO:0016020">
    <property type="term" value="C:membrane"/>
    <property type="evidence" value="ECO:0007669"/>
    <property type="project" value="InterPro"/>
</dbReference>
<comment type="similarity">
    <text evidence="1">Belongs to the outer membrane porin (Opr) (TC 1.B.25) family.</text>
</comment>
<dbReference type="PANTHER" id="PTHR34596:SF2">
    <property type="entry name" value="CHITOPORIN"/>
    <property type="match status" value="1"/>
</dbReference>